<protein>
    <submittedName>
        <fullName evidence="1">Uncharacterized protein</fullName>
    </submittedName>
</protein>
<name>A0A399T3K9_9BACT</name>
<evidence type="ECO:0000313" key="2">
    <source>
        <dbReference type="Proteomes" id="UP000265926"/>
    </source>
</evidence>
<proteinExistence type="predicted"/>
<evidence type="ECO:0000313" key="1">
    <source>
        <dbReference type="EMBL" id="RIJ48757.1"/>
    </source>
</evidence>
<dbReference type="RefSeq" id="WP_119437679.1">
    <property type="nucleotide sequence ID" value="NZ_QWGR01000004.1"/>
</dbReference>
<sequence>MKIEIGESLLLSWLRHAKSCQLVQTNWKPSVSSWKFEHEETIQQFMDESKQFFIDKHNLHIYKANSLEQLIQQAEIDVFGISYADDRQKIYAIDVAFHEAGLNYGSKELSTARVIKKCLRTAMCVYGYFGHKEGEIIFASPKIYNNIMEILIPCVEDAMMILKKYDLNYKIRIIANDDFRVKVLNPVLAAASLIADTSELFMRSIQMYNLFGSNELGEIKQQQVRRTRNVVVDPLDTDSTDEMKIGAFVRSTLIRMFQDNEISKQEVELLQTTQYSKDTFDLQYPVLRKASLSNGKKPPRYWANAIEIYGTRYFICSEWYETNANNDRPYFLKWLNDKAKRKD</sequence>
<dbReference type="AlphaFoldDB" id="A0A399T3K9"/>
<gene>
    <name evidence="1" type="ORF">D1614_09510</name>
</gene>
<dbReference type="EMBL" id="QWGR01000004">
    <property type="protein sequence ID" value="RIJ48757.1"/>
    <property type="molecule type" value="Genomic_DNA"/>
</dbReference>
<reference evidence="1 2" key="1">
    <citation type="submission" date="2018-08" db="EMBL/GenBank/DDBJ databases">
        <title>Pallidiluteibacterium maritimus gen. nov., sp. nov., isolated from coastal sediment.</title>
        <authorList>
            <person name="Zhou L.Y."/>
        </authorList>
    </citation>
    <scope>NUCLEOTIDE SEQUENCE [LARGE SCALE GENOMIC DNA]</scope>
    <source>
        <strain evidence="1 2">XSD2</strain>
    </source>
</reference>
<keyword evidence="2" id="KW-1185">Reference proteome</keyword>
<dbReference type="OrthoDB" id="877111at2"/>
<comment type="caution">
    <text evidence="1">The sequence shown here is derived from an EMBL/GenBank/DDBJ whole genome shotgun (WGS) entry which is preliminary data.</text>
</comment>
<accession>A0A399T3K9</accession>
<dbReference type="Proteomes" id="UP000265926">
    <property type="component" value="Unassembled WGS sequence"/>
</dbReference>
<organism evidence="1 2">
    <name type="scientific">Maribellus luteus</name>
    <dbReference type="NCBI Taxonomy" id="2305463"/>
    <lineage>
        <taxon>Bacteria</taxon>
        <taxon>Pseudomonadati</taxon>
        <taxon>Bacteroidota</taxon>
        <taxon>Bacteroidia</taxon>
        <taxon>Marinilabiliales</taxon>
        <taxon>Prolixibacteraceae</taxon>
        <taxon>Maribellus</taxon>
    </lineage>
</organism>